<evidence type="ECO:0000313" key="2">
    <source>
        <dbReference type="Proteomes" id="UP000034096"/>
    </source>
</evidence>
<keyword evidence="1" id="KW-0489">Methyltransferase</keyword>
<dbReference type="CDD" id="cd02440">
    <property type="entry name" value="AdoMet_MTases"/>
    <property type="match status" value="1"/>
</dbReference>
<dbReference type="Gene3D" id="3.40.50.150">
    <property type="entry name" value="Vaccinia Virus protein VP39"/>
    <property type="match status" value="1"/>
</dbReference>
<name>A0A0G0INC2_9BACT</name>
<organism evidence="1 2">
    <name type="scientific">Candidatus Woesebacteria bacterium GW2011_GWC1_38_13</name>
    <dbReference type="NCBI Taxonomy" id="1618583"/>
    <lineage>
        <taxon>Bacteria</taxon>
        <taxon>Candidatus Woeseibacteriota</taxon>
    </lineage>
</organism>
<gene>
    <name evidence="1" type="ORF">US75_C0008G0012</name>
</gene>
<dbReference type="Proteomes" id="UP000034096">
    <property type="component" value="Unassembled WGS sequence"/>
</dbReference>
<dbReference type="Pfam" id="PF13489">
    <property type="entry name" value="Methyltransf_23"/>
    <property type="match status" value="1"/>
</dbReference>
<dbReference type="PANTHER" id="PTHR43861">
    <property type="entry name" value="TRANS-ACONITATE 2-METHYLTRANSFERASE-RELATED"/>
    <property type="match status" value="1"/>
</dbReference>
<proteinExistence type="predicted"/>
<dbReference type="EMBL" id="LBUE01000008">
    <property type="protein sequence ID" value="KKQ56217.1"/>
    <property type="molecule type" value="Genomic_DNA"/>
</dbReference>
<dbReference type="STRING" id="1618583.US75_C0008G0012"/>
<reference evidence="1 2" key="1">
    <citation type="journal article" date="2015" name="Nature">
        <title>rRNA introns, odd ribosomes, and small enigmatic genomes across a large radiation of phyla.</title>
        <authorList>
            <person name="Brown C.T."/>
            <person name="Hug L.A."/>
            <person name="Thomas B.C."/>
            <person name="Sharon I."/>
            <person name="Castelle C.J."/>
            <person name="Singh A."/>
            <person name="Wilkins M.J."/>
            <person name="Williams K.H."/>
            <person name="Banfield J.F."/>
        </authorList>
    </citation>
    <scope>NUCLEOTIDE SEQUENCE [LARGE SCALE GENOMIC DNA]</scope>
</reference>
<sequence length="281" mass="33064">MKRVDPKLYTKEYYLKDCGGYEEYLNHRGNELDSRLQSVFKRFSDVKGKTILDIGCGRGELCVKFAREGAVNVVGVDYSADAIKLANEIKSIQPAKTRNKIRFYNYDAKDILHLKKTFDIVIMTEVYEHLYQEELDFILENIKRILSKDGVLFIHTSPNKLFYDIFYKFWCYPVSEILINIWNIFSGKSYGRLIKYEELRNPYHNVMHVNEPTYFGLLNIVRKHGYKGKIRTTNITAIKPVYSAKDTIYNFLVYFYPFSKLFPFNIIMGCDFNIVLKSDEN</sequence>
<dbReference type="GO" id="GO:0008168">
    <property type="term" value="F:methyltransferase activity"/>
    <property type="evidence" value="ECO:0007669"/>
    <property type="project" value="UniProtKB-KW"/>
</dbReference>
<keyword evidence="1" id="KW-0808">Transferase</keyword>
<accession>A0A0G0INC2</accession>
<comment type="caution">
    <text evidence="1">The sequence shown here is derived from an EMBL/GenBank/DDBJ whole genome shotgun (WGS) entry which is preliminary data.</text>
</comment>
<dbReference type="SUPFAM" id="SSF53335">
    <property type="entry name" value="S-adenosyl-L-methionine-dependent methyltransferases"/>
    <property type="match status" value="1"/>
</dbReference>
<dbReference type="InterPro" id="IPR029063">
    <property type="entry name" value="SAM-dependent_MTases_sf"/>
</dbReference>
<protein>
    <submittedName>
        <fullName evidence="1">Methyltransferase type 11</fullName>
    </submittedName>
</protein>
<dbReference type="AlphaFoldDB" id="A0A0G0INC2"/>
<evidence type="ECO:0000313" key="1">
    <source>
        <dbReference type="EMBL" id="KKQ56217.1"/>
    </source>
</evidence>
<dbReference type="GO" id="GO:0032259">
    <property type="term" value="P:methylation"/>
    <property type="evidence" value="ECO:0007669"/>
    <property type="project" value="UniProtKB-KW"/>
</dbReference>